<dbReference type="CDD" id="cd02139">
    <property type="entry name" value="nitroreductase"/>
    <property type="match status" value="1"/>
</dbReference>
<comment type="cofactor">
    <cofactor evidence="1">
        <name>FMN</name>
        <dbReference type="ChEBI" id="CHEBI:58210"/>
    </cofactor>
</comment>
<keyword evidence="4" id="KW-0288">FMN</keyword>
<evidence type="ECO:0000313" key="7">
    <source>
        <dbReference type="EMBL" id="EOC99916.1"/>
    </source>
</evidence>
<organism evidence="7 8">
    <name type="scientific">Caldisalinibacter kiritimatiensis</name>
    <dbReference type="NCBI Taxonomy" id="1304284"/>
    <lineage>
        <taxon>Bacteria</taxon>
        <taxon>Bacillati</taxon>
        <taxon>Bacillota</taxon>
        <taxon>Tissierellia</taxon>
        <taxon>Tissierellales</taxon>
        <taxon>Thermohalobacteraceae</taxon>
        <taxon>Caldisalinibacter</taxon>
    </lineage>
</organism>
<dbReference type="Gene3D" id="3.40.109.10">
    <property type="entry name" value="NADH Oxidase"/>
    <property type="match status" value="1"/>
</dbReference>
<feature type="domain" description="Nitroreductase" evidence="6">
    <location>
        <begin position="7"/>
        <end position="152"/>
    </location>
</feature>
<comment type="similarity">
    <text evidence="2">Belongs to the nitroreductase family.</text>
</comment>
<sequence>MQFYDVIENRKSIKQFKNTPIDRDKVARMINAAMMSPSWKNNTSYKFILVDDPMQKEELSNAVLNTTNEASNAIKQAPMAAVVVADPSLSGNVEGKQYYLADASIAMEHFVLAATNEGYGTCWIAEVDENKVRNTLSIPNDYKVVAVTPIGKSAENPQQHPKKDVKDYIFMNNWGKPYTENDYHLIQK</sequence>
<dbReference type="SUPFAM" id="SSF55469">
    <property type="entry name" value="FMN-dependent nitroreductase-like"/>
    <property type="match status" value="1"/>
</dbReference>
<evidence type="ECO:0000259" key="6">
    <source>
        <dbReference type="Pfam" id="PF00881"/>
    </source>
</evidence>
<dbReference type="Pfam" id="PF00881">
    <property type="entry name" value="Nitroreductase"/>
    <property type="match status" value="1"/>
</dbReference>
<dbReference type="PANTHER" id="PTHR43673">
    <property type="entry name" value="NAD(P)H NITROREDUCTASE YDGI-RELATED"/>
    <property type="match status" value="1"/>
</dbReference>
<evidence type="ECO:0000256" key="3">
    <source>
        <dbReference type="ARBA" id="ARBA00022630"/>
    </source>
</evidence>
<evidence type="ECO:0000313" key="8">
    <source>
        <dbReference type="Proteomes" id="UP000013378"/>
    </source>
</evidence>
<evidence type="ECO:0000256" key="2">
    <source>
        <dbReference type="ARBA" id="ARBA00007118"/>
    </source>
</evidence>
<dbReference type="GO" id="GO:0016491">
    <property type="term" value="F:oxidoreductase activity"/>
    <property type="evidence" value="ECO:0007669"/>
    <property type="project" value="UniProtKB-KW"/>
</dbReference>
<dbReference type="Proteomes" id="UP000013378">
    <property type="component" value="Unassembled WGS sequence"/>
</dbReference>
<protein>
    <recommendedName>
        <fullName evidence="6">Nitroreductase domain-containing protein</fullName>
    </recommendedName>
</protein>
<keyword evidence="3" id="KW-0285">Flavoprotein</keyword>
<reference evidence="7 8" key="1">
    <citation type="journal article" date="2015" name="Geomicrobiol. J.">
        <title>Caldisalinibacter kiritimatiensis gen. nov., sp. nov., a moderately thermohalophilic thiosulfate-reducing bacterium from a hypersaline microbial mat.</title>
        <authorList>
            <person name="Ben Hania W."/>
            <person name="Joseph M."/>
            <person name="Fiebig A."/>
            <person name="Bunk B."/>
            <person name="Klenk H.-P."/>
            <person name="Fardeau M.-L."/>
            <person name="Spring S."/>
        </authorList>
    </citation>
    <scope>NUCLEOTIDE SEQUENCE [LARGE SCALE GENOMIC DNA]</scope>
    <source>
        <strain evidence="7 8">L21-TH-D2</strain>
    </source>
</reference>
<keyword evidence="5" id="KW-0560">Oxidoreductase</keyword>
<gene>
    <name evidence="7" type="ORF">L21TH_2027</name>
</gene>
<dbReference type="InterPro" id="IPR029479">
    <property type="entry name" value="Nitroreductase"/>
</dbReference>
<dbReference type="PANTHER" id="PTHR43673:SF2">
    <property type="entry name" value="NITROREDUCTASE"/>
    <property type="match status" value="1"/>
</dbReference>
<comment type="caution">
    <text evidence="7">The sequence shown here is derived from an EMBL/GenBank/DDBJ whole genome shotgun (WGS) entry which is preliminary data.</text>
</comment>
<accession>R1ATG1</accession>
<evidence type="ECO:0000256" key="5">
    <source>
        <dbReference type="ARBA" id="ARBA00023002"/>
    </source>
</evidence>
<keyword evidence="8" id="KW-1185">Reference proteome</keyword>
<evidence type="ECO:0000256" key="1">
    <source>
        <dbReference type="ARBA" id="ARBA00001917"/>
    </source>
</evidence>
<dbReference type="eggNOG" id="COG0778">
    <property type="taxonomic scope" value="Bacteria"/>
</dbReference>
<dbReference type="AlphaFoldDB" id="R1ATG1"/>
<dbReference type="STRING" id="1304284.L21TH_2027"/>
<dbReference type="InterPro" id="IPR000415">
    <property type="entry name" value="Nitroreductase-like"/>
</dbReference>
<dbReference type="OrthoDB" id="9812105at2"/>
<dbReference type="PATRIC" id="fig|1304284.3.peg.1992"/>
<proteinExistence type="inferred from homology"/>
<evidence type="ECO:0000256" key="4">
    <source>
        <dbReference type="ARBA" id="ARBA00022643"/>
    </source>
</evidence>
<name>R1ATG1_9FIRM</name>
<dbReference type="RefSeq" id="WP_006315400.1">
    <property type="nucleotide sequence ID" value="NZ_ARZA01000226.1"/>
</dbReference>
<dbReference type="EMBL" id="ARZA01000226">
    <property type="protein sequence ID" value="EOC99916.1"/>
    <property type="molecule type" value="Genomic_DNA"/>
</dbReference>